<feature type="transmembrane region" description="Helical" evidence="5">
    <location>
        <begin position="224"/>
        <end position="245"/>
    </location>
</feature>
<dbReference type="PANTHER" id="PTHR11132">
    <property type="entry name" value="SOLUTE CARRIER FAMILY 35"/>
    <property type="match status" value="1"/>
</dbReference>
<feature type="transmembrane region" description="Helical" evidence="5">
    <location>
        <begin position="136"/>
        <end position="154"/>
    </location>
</feature>
<feature type="transmembrane region" description="Helical" evidence="5">
    <location>
        <begin position="193"/>
        <end position="212"/>
    </location>
</feature>
<keyword evidence="8" id="KW-1185">Reference proteome</keyword>
<feature type="transmembrane region" description="Helical" evidence="5">
    <location>
        <begin position="160"/>
        <end position="181"/>
    </location>
</feature>
<proteinExistence type="predicted"/>
<evidence type="ECO:0000256" key="2">
    <source>
        <dbReference type="ARBA" id="ARBA00022692"/>
    </source>
</evidence>
<gene>
    <name evidence="7" type="ORF">CYMTET_50761</name>
</gene>
<evidence type="ECO:0000256" key="5">
    <source>
        <dbReference type="SAM" id="Phobius"/>
    </source>
</evidence>
<keyword evidence="4 5" id="KW-0472">Membrane</keyword>
<dbReference type="EMBL" id="LGRX02033963">
    <property type="protein sequence ID" value="KAK3239302.1"/>
    <property type="molecule type" value="Genomic_DNA"/>
</dbReference>
<feature type="transmembrane region" description="Helical" evidence="5">
    <location>
        <begin position="257"/>
        <end position="277"/>
    </location>
</feature>
<dbReference type="InterPro" id="IPR004853">
    <property type="entry name" value="Sugar_P_trans_dom"/>
</dbReference>
<feature type="transmembrane region" description="Helical" evidence="5">
    <location>
        <begin position="6"/>
        <end position="30"/>
    </location>
</feature>
<keyword evidence="2 5" id="KW-0812">Transmembrane</keyword>
<evidence type="ECO:0000313" key="8">
    <source>
        <dbReference type="Proteomes" id="UP001190700"/>
    </source>
</evidence>
<dbReference type="Pfam" id="PF03151">
    <property type="entry name" value="TPT"/>
    <property type="match status" value="1"/>
</dbReference>
<dbReference type="InterPro" id="IPR050186">
    <property type="entry name" value="TPT_transporter"/>
</dbReference>
<dbReference type="Proteomes" id="UP001190700">
    <property type="component" value="Unassembled WGS sequence"/>
</dbReference>
<organism evidence="7 8">
    <name type="scientific">Cymbomonas tetramitiformis</name>
    <dbReference type="NCBI Taxonomy" id="36881"/>
    <lineage>
        <taxon>Eukaryota</taxon>
        <taxon>Viridiplantae</taxon>
        <taxon>Chlorophyta</taxon>
        <taxon>Pyramimonadophyceae</taxon>
        <taxon>Pyramimonadales</taxon>
        <taxon>Pyramimonadaceae</taxon>
        <taxon>Cymbomonas</taxon>
    </lineage>
</organism>
<feature type="domain" description="Sugar phosphate transporter" evidence="6">
    <location>
        <begin position="13"/>
        <end position="302"/>
    </location>
</feature>
<dbReference type="GO" id="GO:0016020">
    <property type="term" value="C:membrane"/>
    <property type="evidence" value="ECO:0007669"/>
    <property type="project" value="UniProtKB-SubCell"/>
</dbReference>
<evidence type="ECO:0000256" key="1">
    <source>
        <dbReference type="ARBA" id="ARBA00004141"/>
    </source>
</evidence>
<comment type="subcellular location">
    <subcellularLocation>
        <location evidence="1">Membrane</location>
        <topology evidence="1">Multi-pass membrane protein</topology>
    </subcellularLocation>
</comment>
<name>A0AAE0ETD0_9CHLO</name>
<accession>A0AAE0ETD0</accession>
<comment type="caution">
    <text evidence="7">The sequence shown here is derived from an EMBL/GenBank/DDBJ whole genome shotgun (WGS) entry which is preliminary data.</text>
</comment>
<keyword evidence="3 5" id="KW-1133">Transmembrane helix</keyword>
<dbReference type="AlphaFoldDB" id="A0AAE0ETD0"/>
<evidence type="ECO:0000313" key="7">
    <source>
        <dbReference type="EMBL" id="KAK3239302.1"/>
    </source>
</evidence>
<evidence type="ECO:0000256" key="4">
    <source>
        <dbReference type="ARBA" id="ARBA00023136"/>
    </source>
</evidence>
<feature type="transmembrane region" description="Helical" evidence="5">
    <location>
        <begin position="81"/>
        <end position="105"/>
    </location>
</feature>
<evidence type="ECO:0000259" key="6">
    <source>
        <dbReference type="Pfam" id="PF03151"/>
    </source>
</evidence>
<evidence type="ECO:0000256" key="3">
    <source>
        <dbReference type="ARBA" id="ARBA00022989"/>
    </source>
</evidence>
<sequence length="330" mass="35555">MDYNKIMNSAVGIGALVGLYLGLNSFLNLFNRWALGIYGFKFPLIVTCAHLFFGFVALAPYQLLGKNKDIHQAALRETWPGIVMVGLFMAVNIALNNASLVGMVLSLNQVIRASIPCFTAVFAIGIEGRIPTRMQTAGLIPISLGVMVAVWEGSHTSSSTSGIILCCIATVSNALMMTISGRVMSSKIDSMRLTFYTAPVSVMALLPFALYRESSAFEEYYATNATPTILLLVGGSIAALAYNVVHNQMIAVMSATATTVLGNVKIVILIFASSVMFGETNDWGYKLVGGTALTLGGFFLYSYAGLRDKLEQMRASELKAEGKQDGNYRV</sequence>
<feature type="transmembrane region" description="Helical" evidence="5">
    <location>
        <begin position="283"/>
        <end position="304"/>
    </location>
</feature>
<reference evidence="7 8" key="1">
    <citation type="journal article" date="2015" name="Genome Biol. Evol.">
        <title>Comparative Genomics of a Bacterivorous Green Alga Reveals Evolutionary Causalities and Consequences of Phago-Mixotrophic Mode of Nutrition.</title>
        <authorList>
            <person name="Burns J.A."/>
            <person name="Paasch A."/>
            <person name="Narechania A."/>
            <person name="Kim E."/>
        </authorList>
    </citation>
    <scope>NUCLEOTIDE SEQUENCE [LARGE SCALE GENOMIC DNA]</scope>
    <source>
        <strain evidence="7 8">PLY_AMNH</strain>
    </source>
</reference>
<feature type="transmembrane region" description="Helical" evidence="5">
    <location>
        <begin position="42"/>
        <end position="61"/>
    </location>
</feature>
<dbReference type="SUPFAM" id="SSF103481">
    <property type="entry name" value="Multidrug resistance efflux transporter EmrE"/>
    <property type="match status" value="1"/>
</dbReference>
<dbReference type="InterPro" id="IPR037185">
    <property type="entry name" value="EmrE-like"/>
</dbReference>
<protein>
    <recommendedName>
        <fullName evidence="6">Sugar phosphate transporter domain-containing protein</fullName>
    </recommendedName>
</protein>